<evidence type="ECO:0000256" key="4">
    <source>
        <dbReference type="ARBA" id="ARBA00022679"/>
    </source>
</evidence>
<evidence type="ECO:0000256" key="6">
    <source>
        <dbReference type="ARBA" id="ARBA00022989"/>
    </source>
</evidence>
<evidence type="ECO:0000256" key="9">
    <source>
        <dbReference type="ARBA" id="ARBA00047690"/>
    </source>
</evidence>
<keyword evidence="6 10" id="KW-1133">Transmembrane helix</keyword>
<evidence type="ECO:0000256" key="1">
    <source>
        <dbReference type="ARBA" id="ARBA00004141"/>
    </source>
</evidence>
<feature type="transmembrane region" description="Helical" evidence="10">
    <location>
        <begin position="80"/>
        <end position="104"/>
    </location>
</feature>
<dbReference type="CDD" id="cd13957">
    <property type="entry name" value="PT_UbiA_Cox10"/>
    <property type="match status" value="1"/>
</dbReference>
<feature type="transmembrane region" description="Helical" evidence="10">
    <location>
        <begin position="7"/>
        <end position="28"/>
    </location>
</feature>
<feature type="transmembrane region" description="Helical" evidence="10">
    <location>
        <begin position="40"/>
        <end position="59"/>
    </location>
</feature>
<sequence>MKPAIKNIATLGKFTISLPVAFTAYIGYTLFNEQLSTEGLLAGLGIFFMSAGASGINQMQEVSRDRLMSRTSHRPLPKEHFTFGTAAAIIGLFLIIGTILLSLFNIQAVFWGWMGLLWYNLVYTPLKTRTAFSVFPGAIVGAIPPIAGWVAAGGSIIDVRIHFLAFFFFLGQMPHFWLLVLKYKQQYKKAGFPVITDHLNNRQLFRINMIWSIATLVSVLFLPILNIITSQLIEIIISLSVITMSIWVIASTYSLHQVQMKSLLKKQFIFFNSFYLWIMILLLIEQI</sequence>
<evidence type="ECO:0000256" key="7">
    <source>
        <dbReference type="ARBA" id="ARBA00023133"/>
    </source>
</evidence>
<protein>
    <recommendedName>
        <fullName evidence="2">heme o synthase</fullName>
        <ecNumber evidence="2">2.5.1.141</ecNumber>
    </recommendedName>
</protein>
<dbReference type="EMBL" id="JAGUCN010000018">
    <property type="protein sequence ID" value="MBS2212740.1"/>
    <property type="molecule type" value="Genomic_DNA"/>
</dbReference>
<keyword evidence="12" id="KW-1185">Reference proteome</keyword>
<evidence type="ECO:0000256" key="3">
    <source>
        <dbReference type="ARBA" id="ARBA00022475"/>
    </source>
</evidence>
<keyword evidence="7" id="KW-0350">Heme biosynthesis</keyword>
<evidence type="ECO:0000256" key="8">
    <source>
        <dbReference type="ARBA" id="ARBA00023136"/>
    </source>
</evidence>
<keyword evidence="8 10" id="KW-0472">Membrane</keyword>
<dbReference type="InterPro" id="IPR000537">
    <property type="entry name" value="UbiA_prenyltransferase"/>
</dbReference>
<dbReference type="InterPro" id="IPR006369">
    <property type="entry name" value="Protohaem_IX_farnesylTrfase"/>
</dbReference>
<comment type="catalytic activity">
    <reaction evidence="9">
        <text>heme b + (2E,6E)-farnesyl diphosphate + H2O = Fe(II)-heme o + diphosphate</text>
        <dbReference type="Rhea" id="RHEA:28070"/>
        <dbReference type="ChEBI" id="CHEBI:15377"/>
        <dbReference type="ChEBI" id="CHEBI:33019"/>
        <dbReference type="ChEBI" id="CHEBI:60344"/>
        <dbReference type="ChEBI" id="CHEBI:60530"/>
        <dbReference type="ChEBI" id="CHEBI:175763"/>
        <dbReference type="EC" id="2.5.1.141"/>
    </reaction>
</comment>
<dbReference type="Gene3D" id="1.10.357.140">
    <property type="entry name" value="UbiA prenyltransferase"/>
    <property type="match status" value="1"/>
</dbReference>
<comment type="subcellular location">
    <subcellularLocation>
        <location evidence="1">Membrane</location>
        <topology evidence="1">Multi-pass membrane protein</topology>
    </subcellularLocation>
</comment>
<name>A0ABS5KCM5_9BACT</name>
<dbReference type="PANTHER" id="PTHR43448:SF2">
    <property type="entry name" value="PROTOHEME IX FARNESYLTRANSFERASE, MITOCHONDRIAL"/>
    <property type="match status" value="1"/>
</dbReference>
<evidence type="ECO:0000313" key="11">
    <source>
        <dbReference type="EMBL" id="MBS2212740.1"/>
    </source>
</evidence>
<evidence type="ECO:0000256" key="10">
    <source>
        <dbReference type="SAM" id="Phobius"/>
    </source>
</evidence>
<feature type="transmembrane region" description="Helical" evidence="10">
    <location>
        <begin position="209"/>
        <end position="229"/>
    </location>
</feature>
<dbReference type="EC" id="2.5.1.141" evidence="2"/>
<feature type="transmembrane region" description="Helical" evidence="10">
    <location>
        <begin position="163"/>
        <end position="181"/>
    </location>
</feature>
<feature type="transmembrane region" description="Helical" evidence="10">
    <location>
        <begin position="235"/>
        <end position="256"/>
    </location>
</feature>
<feature type="transmembrane region" description="Helical" evidence="10">
    <location>
        <begin position="138"/>
        <end position="157"/>
    </location>
</feature>
<feature type="transmembrane region" description="Helical" evidence="10">
    <location>
        <begin position="268"/>
        <end position="284"/>
    </location>
</feature>
<evidence type="ECO:0000256" key="2">
    <source>
        <dbReference type="ARBA" id="ARBA00012292"/>
    </source>
</evidence>
<evidence type="ECO:0000256" key="5">
    <source>
        <dbReference type="ARBA" id="ARBA00022692"/>
    </source>
</evidence>
<accession>A0ABS5KCM5</accession>
<dbReference type="Pfam" id="PF01040">
    <property type="entry name" value="UbiA"/>
    <property type="match status" value="1"/>
</dbReference>
<gene>
    <name evidence="11" type="ORF">KEM09_15075</name>
</gene>
<dbReference type="RefSeq" id="WP_212229536.1">
    <property type="nucleotide sequence ID" value="NZ_JAGUCN010000018.1"/>
</dbReference>
<keyword evidence="5 10" id="KW-0812">Transmembrane</keyword>
<dbReference type="Proteomes" id="UP000721861">
    <property type="component" value="Unassembled WGS sequence"/>
</dbReference>
<keyword evidence="3" id="KW-1003">Cell membrane</keyword>
<evidence type="ECO:0000313" key="12">
    <source>
        <dbReference type="Proteomes" id="UP000721861"/>
    </source>
</evidence>
<dbReference type="PANTHER" id="PTHR43448">
    <property type="entry name" value="PROTOHEME IX FARNESYLTRANSFERASE, MITOCHONDRIAL"/>
    <property type="match status" value="1"/>
</dbReference>
<feature type="transmembrane region" description="Helical" evidence="10">
    <location>
        <begin position="110"/>
        <end position="126"/>
    </location>
</feature>
<organism evidence="11 12">
    <name type="scientific">Carboxylicivirga mesophila</name>
    <dbReference type="NCBI Taxonomy" id="1166478"/>
    <lineage>
        <taxon>Bacteria</taxon>
        <taxon>Pseudomonadati</taxon>
        <taxon>Bacteroidota</taxon>
        <taxon>Bacteroidia</taxon>
        <taxon>Marinilabiliales</taxon>
        <taxon>Marinilabiliaceae</taxon>
        <taxon>Carboxylicivirga</taxon>
    </lineage>
</organism>
<dbReference type="InterPro" id="IPR044878">
    <property type="entry name" value="UbiA_sf"/>
</dbReference>
<comment type="caution">
    <text evidence="11">The sequence shown here is derived from an EMBL/GenBank/DDBJ whole genome shotgun (WGS) entry which is preliminary data.</text>
</comment>
<proteinExistence type="predicted"/>
<reference evidence="11 12" key="1">
    <citation type="journal article" date="2014" name="Int. J. Syst. Evol. Microbiol.">
        <title>Carboxylicivirga gen. nov. in the family Marinilabiliaceae with two novel species, Carboxylicivirga mesophila sp. nov. and Carboxylicivirga taeanensis sp. nov., and reclassification of Cytophaga fermentans as Saccharicrinis fermentans gen. nov., comb. nov.</title>
        <authorList>
            <person name="Yang S.H."/>
            <person name="Seo H.S."/>
            <person name="Woo J.H."/>
            <person name="Oh H.M."/>
            <person name="Jang H."/>
            <person name="Lee J.H."/>
            <person name="Kim S.J."/>
            <person name="Kwon K.K."/>
        </authorList>
    </citation>
    <scope>NUCLEOTIDE SEQUENCE [LARGE SCALE GENOMIC DNA]</scope>
    <source>
        <strain evidence="11 12">JCM 18290</strain>
    </source>
</reference>
<keyword evidence="4" id="KW-0808">Transferase</keyword>